<proteinExistence type="predicted"/>
<evidence type="ECO:0000313" key="11">
    <source>
        <dbReference type="Proteomes" id="UP000230750"/>
    </source>
</evidence>
<feature type="region of interest" description="Disordered" evidence="8">
    <location>
        <begin position="39"/>
        <end position="158"/>
    </location>
</feature>
<evidence type="ECO:0000256" key="4">
    <source>
        <dbReference type="ARBA" id="ARBA00022771"/>
    </source>
</evidence>
<protein>
    <recommendedName>
        <fullName evidence="9">C2H2-type domain-containing protein</fullName>
    </recommendedName>
</protein>
<dbReference type="GO" id="GO:0008270">
    <property type="term" value="F:zinc ion binding"/>
    <property type="evidence" value="ECO:0007669"/>
    <property type="project" value="UniProtKB-KW"/>
</dbReference>
<feature type="compositionally biased region" description="Polar residues" evidence="8">
    <location>
        <begin position="530"/>
        <end position="539"/>
    </location>
</feature>
<dbReference type="PROSITE" id="PS00028">
    <property type="entry name" value="ZINC_FINGER_C2H2_1"/>
    <property type="match status" value="4"/>
</dbReference>
<gene>
    <name evidence="10" type="ORF">BSL78_01537</name>
</gene>
<dbReference type="AlphaFoldDB" id="A0A2G8LMR7"/>
<reference evidence="10 11" key="1">
    <citation type="journal article" date="2017" name="PLoS Biol.">
        <title>The sea cucumber genome provides insights into morphological evolution and visceral regeneration.</title>
        <authorList>
            <person name="Zhang X."/>
            <person name="Sun L."/>
            <person name="Yuan J."/>
            <person name="Sun Y."/>
            <person name="Gao Y."/>
            <person name="Zhang L."/>
            <person name="Li S."/>
            <person name="Dai H."/>
            <person name="Hamel J.F."/>
            <person name="Liu C."/>
            <person name="Yu Y."/>
            <person name="Liu S."/>
            <person name="Lin W."/>
            <person name="Guo K."/>
            <person name="Jin S."/>
            <person name="Xu P."/>
            <person name="Storey K.B."/>
            <person name="Huan P."/>
            <person name="Zhang T."/>
            <person name="Zhou Y."/>
            <person name="Zhang J."/>
            <person name="Lin C."/>
            <person name="Li X."/>
            <person name="Xing L."/>
            <person name="Huo D."/>
            <person name="Sun M."/>
            <person name="Wang L."/>
            <person name="Mercier A."/>
            <person name="Li F."/>
            <person name="Yang H."/>
            <person name="Xiang J."/>
        </authorList>
    </citation>
    <scope>NUCLEOTIDE SEQUENCE [LARGE SCALE GENOMIC DNA]</scope>
    <source>
        <strain evidence="10">Shaxun</strain>
        <tissue evidence="10">Muscle</tissue>
    </source>
</reference>
<dbReference type="SUPFAM" id="SSF57667">
    <property type="entry name" value="beta-beta-alpha zinc fingers"/>
    <property type="match status" value="2"/>
</dbReference>
<feature type="region of interest" description="Disordered" evidence="8">
    <location>
        <begin position="201"/>
        <end position="220"/>
    </location>
</feature>
<keyword evidence="3" id="KW-0677">Repeat</keyword>
<name>A0A2G8LMR7_STIJA</name>
<evidence type="ECO:0000256" key="1">
    <source>
        <dbReference type="ARBA" id="ARBA00004123"/>
    </source>
</evidence>
<keyword evidence="2" id="KW-0479">Metal-binding</keyword>
<sequence>MFTFCKEEFMRSCHVKCHRPLRLYQEGCNQAVNGLTIGKQKPSFKSRGPKTRNQARSRQTTQARRSGRVPKKKVPFSNEIPVPKKRVKRRSDEVILSPTQPSSNRAKILPTKKGQSQKSVPPKKVEQHQILEVYTEATESSTMELPSDTDSDSSQNQNQIQLESVRLALKDTLESLQTMDDPTINVEIPYFVIKKKKKKKKKAKKKSKSEKKEVTDKPQLQPKFVKVEPDAELEDISKENVLDIDLLRKLSADSLVLKYADHQTVTVPKDKDNDITQSVYTCKMLPSHCFEKFMGIDEDTKHQITRHLLRHVGELLTMANEGMATKESSEGTAHEEDDEAAAFITAAAKKTTYHVASNPKPFTVSHPQNVNLKRSRYTVIRSSEGKEGTNEVVLLPRGRGFYSYRPPEDEPQLDAITEQSFHTVIDNLLGQASIPKVESTAGPSNQSLVTLTNNVVMSGNGSVVVGEVRDGVADVSGVQTSVILLDEKDIQMDVEVSTGARRRRSPISGVPDGVGSIMKMNHTLPESEGTMDSSDQILGNPQEVPYPDHTYSFSDGLATTTIHTNSDGTPTVAPISIEDSSADKLDINPILNSMNEQVSRLIPDIEHPGILPAQNSSIVDQEEQEASTSQATVVDPAATASVASVMTPEEEEMLRVKAVDLLDSLLKNQKKRGPFRCQICHKILTAASTLRAHYRSHAGIKPFQCLLCNATFTRQHSLNYHMMIHNQEARFSCSFCARQFRHANHFREHLRRHTGEEPYGCTDCPARFKTRNTYKRHMRSKHNKIVTTRTTLNL</sequence>
<feature type="domain" description="C2H2-type" evidence="9">
    <location>
        <begin position="703"/>
        <end position="730"/>
    </location>
</feature>
<dbReference type="GO" id="GO:0005634">
    <property type="term" value="C:nucleus"/>
    <property type="evidence" value="ECO:0007669"/>
    <property type="project" value="UniProtKB-SubCell"/>
</dbReference>
<feature type="region of interest" description="Disordered" evidence="8">
    <location>
        <begin position="497"/>
        <end position="552"/>
    </location>
</feature>
<feature type="domain" description="C2H2-type" evidence="9">
    <location>
        <begin position="731"/>
        <end position="758"/>
    </location>
</feature>
<keyword evidence="4 7" id="KW-0863">Zinc-finger</keyword>
<dbReference type="STRING" id="307972.A0A2G8LMR7"/>
<evidence type="ECO:0000256" key="2">
    <source>
        <dbReference type="ARBA" id="ARBA00022723"/>
    </source>
</evidence>
<keyword evidence="5" id="KW-0862">Zinc</keyword>
<dbReference type="GO" id="GO:0010468">
    <property type="term" value="P:regulation of gene expression"/>
    <property type="evidence" value="ECO:0007669"/>
    <property type="project" value="TreeGrafter"/>
</dbReference>
<dbReference type="OrthoDB" id="3533395at2759"/>
<evidence type="ECO:0000313" key="10">
    <source>
        <dbReference type="EMBL" id="PIK61524.1"/>
    </source>
</evidence>
<dbReference type="PANTHER" id="PTHR16515:SF49">
    <property type="entry name" value="GASTRULA ZINC FINGER PROTEIN XLCGF49.1-LIKE-RELATED"/>
    <property type="match status" value="1"/>
</dbReference>
<dbReference type="FunFam" id="3.30.160.60:FF:000264">
    <property type="entry name" value="Zinc finger protein 236"/>
    <property type="match status" value="1"/>
</dbReference>
<dbReference type="Gene3D" id="3.30.160.60">
    <property type="entry name" value="Classic Zinc Finger"/>
    <property type="match status" value="4"/>
</dbReference>
<comment type="caution">
    <text evidence="10">The sequence shown here is derived from an EMBL/GenBank/DDBJ whole genome shotgun (WGS) entry which is preliminary data.</text>
</comment>
<dbReference type="InterPro" id="IPR036236">
    <property type="entry name" value="Znf_C2H2_sf"/>
</dbReference>
<keyword evidence="6" id="KW-0539">Nucleus</keyword>
<feature type="compositionally biased region" description="Basic residues" evidence="8">
    <location>
        <begin position="42"/>
        <end position="55"/>
    </location>
</feature>
<accession>A0A2G8LMR7</accession>
<dbReference type="PROSITE" id="PS50157">
    <property type="entry name" value="ZINC_FINGER_C2H2_2"/>
    <property type="match status" value="4"/>
</dbReference>
<evidence type="ECO:0000256" key="5">
    <source>
        <dbReference type="ARBA" id="ARBA00022833"/>
    </source>
</evidence>
<evidence type="ECO:0000259" key="9">
    <source>
        <dbReference type="PROSITE" id="PS50157"/>
    </source>
</evidence>
<dbReference type="EMBL" id="MRZV01000030">
    <property type="protein sequence ID" value="PIK61524.1"/>
    <property type="molecule type" value="Genomic_DNA"/>
</dbReference>
<feature type="compositionally biased region" description="Basic residues" evidence="8">
    <location>
        <begin position="65"/>
        <end position="74"/>
    </location>
</feature>
<dbReference type="PANTHER" id="PTHR16515">
    <property type="entry name" value="PR DOMAIN ZINC FINGER PROTEIN"/>
    <property type="match status" value="1"/>
</dbReference>
<dbReference type="Pfam" id="PF00096">
    <property type="entry name" value="zf-C2H2"/>
    <property type="match status" value="3"/>
</dbReference>
<dbReference type="InterPro" id="IPR050331">
    <property type="entry name" value="Zinc_finger"/>
</dbReference>
<evidence type="ECO:0000256" key="3">
    <source>
        <dbReference type="ARBA" id="ARBA00022737"/>
    </source>
</evidence>
<comment type="subcellular location">
    <subcellularLocation>
        <location evidence="1">Nucleus</location>
    </subcellularLocation>
</comment>
<dbReference type="SMART" id="SM00355">
    <property type="entry name" value="ZnF_C2H2"/>
    <property type="match status" value="4"/>
</dbReference>
<feature type="domain" description="C2H2-type" evidence="9">
    <location>
        <begin position="675"/>
        <end position="702"/>
    </location>
</feature>
<evidence type="ECO:0000256" key="8">
    <source>
        <dbReference type="SAM" id="MobiDB-lite"/>
    </source>
</evidence>
<feature type="domain" description="C2H2-type" evidence="9">
    <location>
        <begin position="759"/>
        <end position="782"/>
    </location>
</feature>
<dbReference type="InterPro" id="IPR013087">
    <property type="entry name" value="Znf_C2H2_type"/>
</dbReference>
<evidence type="ECO:0000256" key="6">
    <source>
        <dbReference type="ARBA" id="ARBA00023242"/>
    </source>
</evidence>
<keyword evidence="11" id="KW-1185">Reference proteome</keyword>
<dbReference type="Proteomes" id="UP000230750">
    <property type="component" value="Unassembled WGS sequence"/>
</dbReference>
<evidence type="ECO:0000256" key="7">
    <source>
        <dbReference type="PROSITE-ProRule" id="PRU00042"/>
    </source>
</evidence>
<organism evidence="10 11">
    <name type="scientific">Stichopus japonicus</name>
    <name type="common">Sea cucumber</name>
    <dbReference type="NCBI Taxonomy" id="307972"/>
    <lineage>
        <taxon>Eukaryota</taxon>
        <taxon>Metazoa</taxon>
        <taxon>Echinodermata</taxon>
        <taxon>Eleutherozoa</taxon>
        <taxon>Echinozoa</taxon>
        <taxon>Holothuroidea</taxon>
        <taxon>Aspidochirotacea</taxon>
        <taxon>Aspidochirotida</taxon>
        <taxon>Stichopodidae</taxon>
        <taxon>Apostichopus</taxon>
    </lineage>
</organism>